<dbReference type="KEGG" id="lrs:PX52LOC_07648"/>
<name>A0A5C1AR61_9BACT</name>
<dbReference type="RefSeq" id="WP_149114830.1">
    <property type="nucleotide sequence ID" value="NZ_CP042425.1"/>
</dbReference>
<dbReference type="Proteomes" id="UP000324974">
    <property type="component" value="Chromosome"/>
</dbReference>
<reference evidence="2" key="1">
    <citation type="submission" date="2019-08" db="EMBL/GenBank/DDBJ databases">
        <title>Limnoglobus roseus gen. nov., sp. nov., a novel freshwater planctomycete with a giant genome from the family Gemmataceae.</title>
        <authorList>
            <person name="Kulichevskaya I.S."/>
            <person name="Naumoff D.G."/>
            <person name="Miroshnikov K."/>
            <person name="Ivanova A."/>
            <person name="Philippov D.A."/>
            <person name="Hakobyan A."/>
            <person name="Rijpstra I.C."/>
            <person name="Sinninghe Damste J.S."/>
            <person name="Liesack W."/>
            <person name="Dedysh S.N."/>
        </authorList>
    </citation>
    <scope>NUCLEOTIDE SEQUENCE [LARGE SCALE GENOMIC DNA]</scope>
    <source>
        <strain evidence="2">PX52</strain>
    </source>
</reference>
<organism evidence="1 2">
    <name type="scientific">Limnoglobus roseus</name>
    <dbReference type="NCBI Taxonomy" id="2598579"/>
    <lineage>
        <taxon>Bacteria</taxon>
        <taxon>Pseudomonadati</taxon>
        <taxon>Planctomycetota</taxon>
        <taxon>Planctomycetia</taxon>
        <taxon>Gemmatales</taxon>
        <taxon>Gemmataceae</taxon>
        <taxon>Limnoglobus</taxon>
    </lineage>
</organism>
<keyword evidence="2" id="KW-1185">Reference proteome</keyword>
<evidence type="ECO:0000313" key="2">
    <source>
        <dbReference type="Proteomes" id="UP000324974"/>
    </source>
</evidence>
<sequence>MSQEIVFDEELIVKQGCFICHYWVQLVGETTVLLRDAQGRSGGKITRDRFLGLRKKSDALTEGLRRTAPEGAAGRTVSEWLTEEESDDLLAGQRVEIIWSGGHGPHVYRTGRDEGGNLYVESPGPTKSTKFPAQL</sequence>
<dbReference type="EMBL" id="CP042425">
    <property type="protein sequence ID" value="QEL20543.1"/>
    <property type="molecule type" value="Genomic_DNA"/>
</dbReference>
<accession>A0A5C1AR61</accession>
<gene>
    <name evidence="1" type="ORF">PX52LOC_07648</name>
</gene>
<proteinExistence type="predicted"/>
<protein>
    <submittedName>
        <fullName evidence="1">Uncharacterized protein</fullName>
    </submittedName>
</protein>
<evidence type="ECO:0000313" key="1">
    <source>
        <dbReference type="EMBL" id="QEL20543.1"/>
    </source>
</evidence>
<dbReference type="AlphaFoldDB" id="A0A5C1AR61"/>